<accession>A0A644UAF4</accession>
<gene>
    <name evidence="1" type="ORF">SDC9_21633</name>
</gene>
<evidence type="ECO:0000313" key="1">
    <source>
        <dbReference type="EMBL" id="MPL75802.1"/>
    </source>
</evidence>
<organism evidence="1">
    <name type="scientific">bioreactor metagenome</name>
    <dbReference type="NCBI Taxonomy" id="1076179"/>
    <lineage>
        <taxon>unclassified sequences</taxon>
        <taxon>metagenomes</taxon>
        <taxon>ecological metagenomes</taxon>
    </lineage>
</organism>
<comment type="caution">
    <text evidence="1">The sequence shown here is derived from an EMBL/GenBank/DDBJ whole genome shotgun (WGS) entry which is preliminary data.</text>
</comment>
<protein>
    <submittedName>
        <fullName evidence="1">Uncharacterized protein</fullName>
    </submittedName>
</protein>
<sequence length="76" mass="8634">MLGYIVGYCGQYLCGSQELWGTKKTLRRSVFAWDTLCISVTRPLFLPEQIRNIDLTLVKVDHIINLNHLNLVDAVG</sequence>
<dbReference type="AlphaFoldDB" id="A0A644UAF4"/>
<proteinExistence type="predicted"/>
<reference evidence="1" key="1">
    <citation type="submission" date="2019-08" db="EMBL/GenBank/DDBJ databases">
        <authorList>
            <person name="Kucharzyk K."/>
            <person name="Murdoch R.W."/>
            <person name="Higgins S."/>
            <person name="Loffler F."/>
        </authorList>
    </citation>
    <scope>NUCLEOTIDE SEQUENCE</scope>
</reference>
<name>A0A644UAF4_9ZZZZ</name>
<dbReference type="EMBL" id="VSSQ01000091">
    <property type="protein sequence ID" value="MPL75802.1"/>
    <property type="molecule type" value="Genomic_DNA"/>
</dbReference>